<feature type="region of interest" description="Disordered" evidence="1">
    <location>
        <begin position="19"/>
        <end position="44"/>
    </location>
</feature>
<evidence type="ECO:0000256" key="1">
    <source>
        <dbReference type="SAM" id="MobiDB-lite"/>
    </source>
</evidence>
<reference evidence="2 3" key="1">
    <citation type="submission" date="2023-12" db="EMBL/GenBank/DDBJ databases">
        <title>Amycolatopsis sp. V23-08.</title>
        <authorList>
            <person name="Somphong A."/>
        </authorList>
    </citation>
    <scope>NUCLEOTIDE SEQUENCE [LARGE SCALE GENOMIC DNA]</scope>
    <source>
        <strain evidence="2 3">V23-08</strain>
    </source>
</reference>
<name>A0ABU5RHH0_9PSEU</name>
<dbReference type="Proteomes" id="UP001304298">
    <property type="component" value="Unassembled WGS sequence"/>
</dbReference>
<dbReference type="RefSeq" id="WP_323333539.1">
    <property type="nucleotide sequence ID" value="NZ_JAYFSI010000011.1"/>
</dbReference>
<comment type="caution">
    <text evidence="2">The sequence shown here is derived from an EMBL/GenBank/DDBJ whole genome shotgun (WGS) entry which is preliminary data.</text>
</comment>
<dbReference type="EMBL" id="JAYFSI010000011">
    <property type="protein sequence ID" value="MEA5365204.1"/>
    <property type="molecule type" value="Genomic_DNA"/>
</dbReference>
<proteinExistence type="predicted"/>
<gene>
    <name evidence="2" type="ORF">VA596_37130</name>
</gene>
<evidence type="ECO:0000313" key="3">
    <source>
        <dbReference type="Proteomes" id="UP001304298"/>
    </source>
</evidence>
<protein>
    <submittedName>
        <fullName evidence="2">Uncharacterized protein</fullName>
    </submittedName>
</protein>
<sequence>MFVFVRGVMSAAWCGTVTRGGETMAGDGPPDGRIDEPDKRDGCGRRRQALRDLSLLLRAARDRKVAVPQGLAGRILGNVRSIGDVPEV</sequence>
<feature type="compositionally biased region" description="Basic and acidic residues" evidence="1">
    <location>
        <begin position="30"/>
        <end position="44"/>
    </location>
</feature>
<accession>A0ABU5RHH0</accession>
<keyword evidence="3" id="KW-1185">Reference proteome</keyword>
<evidence type="ECO:0000313" key="2">
    <source>
        <dbReference type="EMBL" id="MEA5365204.1"/>
    </source>
</evidence>
<organism evidence="2 3">
    <name type="scientific">Amycolatopsis heterodermiae</name>
    <dbReference type="NCBI Taxonomy" id="3110235"/>
    <lineage>
        <taxon>Bacteria</taxon>
        <taxon>Bacillati</taxon>
        <taxon>Actinomycetota</taxon>
        <taxon>Actinomycetes</taxon>
        <taxon>Pseudonocardiales</taxon>
        <taxon>Pseudonocardiaceae</taxon>
        <taxon>Amycolatopsis</taxon>
    </lineage>
</organism>